<sequence length="167" mass="18540">MNMPQNARFGQAVKLILDVLGSLPGEPLKFALALVDGKETDAIYFNWHVVDNDKRFSRHLRDAREAASRWKRTNGLHAQFYAHVNGLGQLGNAFIAAVALVAMQFQIFEVGVTSQGDSVSIEINVTNRFTVINAIAKRVSPLIQVDKLACSISTGNWTVYFVNFDDK</sequence>
<evidence type="ECO:0000313" key="1">
    <source>
        <dbReference type="EMBL" id="PIZ47457.1"/>
    </source>
</evidence>
<dbReference type="AlphaFoldDB" id="A0A2M7TKS3"/>
<reference evidence="2" key="1">
    <citation type="submission" date="2017-09" db="EMBL/GenBank/DDBJ databases">
        <title>Depth-based differentiation of microbial function through sediment-hosted aquifers and enrichment of novel symbionts in the deep terrestrial subsurface.</title>
        <authorList>
            <person name="Probst A.J."/>
            <person name="Ladd B."/>
            <person name="Jarett J.K."/>
            <person name="Geller-Mcgrath D.E."/>
            <person name="Sieber C.M.K."/>
            <person name="Emerson J.B."/>
            <person name="Anantharaman K."/>
            <person name="Thomas B.C."/>
            <person name="Malmstrom R."/>
            <person name="Stieglmeier M."/>
            <person name="Klingl A."/>
            <person name="Woyke T."/>
            <person name="Ryan C.M."/>
            <person name="Banfield J.F."/>
        </authorList>
    </citation>
    <scope>NUCLEOTIDE SEQUENCE [LARGE SCALE GENOMIC DNA]</scope>
</reference>
<accession>A0A2M7TKS3</accession>
<dbReference type="Proteomes" id="UP000228920">
    <property type="component" value="Unassembled WGS sequence"/>
</dbReference>
<comment type="caution">
    <text evidence="1">The sequence shown here is derived from an EMBL/GenBank/DDBJ whole genome shotgun (WGS) entry which is preliminary data.</text>
</comment>
<gene>
    <name evidence="1" type="ORF">COY32_01685</name>
</gene>
<organism evidence="1 2">
    <name type="scientific">candidate division WWE3 bacterium CG_4_10_14_0_2_um_filter_41_14</name>
    <dbReference type="NCBI Taxonomy" id="1975072"/>
    <lineage>
        <taxon>Bacteria</taxon>
        <taxon>Katanobacteria</taxon>
    </lineage>
</organism>
<proteinExistence type="predicted"/>
<name>A0A2M7TKS3_UNCKA</name>
<protein>
    <submittedName>
        <fullName evidence="1">Uncharacterized protein</fullName>
    </submittedName>
</protein>
<dbReference type="EMBL" id="PFNL01000047">
    <property type="protein sequence ID" value="PIZ47457.1"/>
    <property type="molecule type" value="Genomic_DNA"/>
</dbReference>
<evidence type="ECO:0000313" key="2">
    <source>
        <dbReference type="Proteomes" id="UP000228920"/>
    </source>
</evidence>